<dbReference type="Proteomes" id="UP000520767">
    <property type="component" value="Unassembled WGS sequence"/>
</dbReference>
<evidence type="ECO:0000313" key="2">
    <source>
        <dbReference type="EMBL" id="MBB4908976.1"/>
    </source>
</evidence>
<dbReference type="RefSeq" id="WP_311771272.1">
    <property type="nucleotide sequence ID" value="NZ_JACHJQ010000005.1"/>
</dbReference>
<feature type="region of interest" description="Disordered" evidence="1">
    <location>
        <begin position="1"/>
        <end position="25"/>
    </location>
</feature>
<dbReference type="AlphaFoldDB" id="A0A7W7Q8G5"/>
<feature type="compositionally biased region" description="Basic and acidic residues" evidence="1">
    <location>
        <begin position="1"/>
        <end position="13"/>
    </location>
</feature>
<evidence type="ECO:0000313" key="3">
    <source>
        <dbReference type="Proteomes" id="UP000520767"/>
    </source>
</evidence>
<accession>A0A7W7Q8G5</accession>
<name>A0A7W7Q8G5_9PSEU</name>
<organism evidence="2 3">
    <name type="scientific">Actinophytocola algeriensis</name>
    <dbReference type="NCBI Taxonomy" id="1768010"/>
    <lineage>
        <taxon>Bacteria</taxon>
        <taxon>Bacillati</taxon>
        <taxon>Actinomycetota</taxon>
        <taxon>Actinomycetes</taxon>
        <taxon>Pseudonocardiales</taxon>
        <taxon>Pseudonocardiaceae</taxon>
    </lineage>
</organism>
<dbReference type="EMBL" id="JACHJQ010000005">
    <property type="protein sequence ID" value="MBB4908976.1"/>
    <property type="molecule type" value="Genomic_DNA"/>
</dbReference>
<protein>
    <submittedName>
        <fullName evidence="2">Transcriptional regulator with XRE-family HTH domain</fullName>
    </submittedName>
</protein>
<keyword evidence="3" id="KW-1185">Reference proteome</keyword>
<sequence>MVGRDNWGEREETTMGGGATREPVRELHRTGEIRRALPHPVDSLAADAFPTALRTAIQASGLSLDRIQYRLRARGVSVSVTALSYWQSGRRRPERAESLAALGHLESVLGVAPGSLIALLGPPRPRGRVQRESSRVPIPSLFPGSEALSKLLKRIDFTTETALTKLSQHDRMDVAADWGEKRIAVRQVLRAERDGVDRTVMVYDLERIGRPFPDVVAGQSCQIGRVARDEDAGLIAAEILLDAPLARGETAIVEYALNHPGPPYSRGDDSYCRRFTTPVREFVLEMQFDPDALPAYCELYTVNPEEQTTTRRKVEVTPNGQAHAVALDFGPGTFCVRWDWPRERT</sequence>
<evidence type="ECO:0000256" key="1">
    <source>
        <dbReference type="SAM" id="MobiDB-lite"/>
    </source>
</evidence>
<reference evidence="2 3" key="1">
    <citation type="submission" date="2020-08" db="EMBL/GenBank/DDBJ databases">
        <title>Genomic Encyclopedia of Type Strains, Phase III (KMG-III): the genomes of soil and plant-associated and newly described type strains.</title>
        <authorList>
            <person name="Whitman W."/>
        </authorList>
    </citation>
    <scope>NUCLEOTIDE SEQUENCE [LARGE SCALE GENOMIC DNA]</scope>
    <source>
        <strain evidence="2 3">CECT 8960</strain>
    </source>
</reference>
<proteinExistence type="predicted"/>
<comment type="caution">
    <text evidence="2">The sequence shown here is derived from an EMBL/GenBank/DDBJ whole genome shotgun (WGS) entry which is preliminary data.</text>
</comment>
<gene>
    <name evidence="2" type="ORF">FHR82_005229</name>
</gene>